<dbReference type="Gene3D" id="3.40.50.1390">
    <property type="entry name" value="Resolvase, N-terminal catalytic domain"/>
    <property type="match status" value="1"/>
</dbReference>
<gene>
    <name evidence="1" type="ORF">DW753_14695</name>
</gene>
<protein>
    <submittedName>
        <fullName evidence="1">Resolvase</fullName>
    </submittedName>
</protein>
<dbReference type="GO" id="GO:0000150">
    <property type="term" value="F:DNA strand exchange activity"/>
    <property type="evidence" value="ECO:0007669"/>
    <property type="project" value="InterPro"/>
</dbReference>
<proteinExistence type="predicted"/>
<organism evidence="1 2">
    <name type="scientific">Agathobacter rectalis</name>
    <dbReference type="NCBI Taxonomy" id="39491"/>
    <lineage>
        <taxon>Bacteria</taxon>
        <taxon>Bacillati</taxon>
        <taxon>Bacillota</taxon>
        <taxon>Clostridia</taxon>
        <taxon>Lachnospirales</taxon>
        <taxon>Lachnospiraceae</taxon>
        <taxon>Agathobacter</taxon>
    </lineage>
</organism>
<evidence type="ECO:0000313" key="2">
    <source>
        <dbReference type="Proteomes" id="UP000285290"/>
    </source>
</evidence>
<dbReference type="Proteomes" id="UP000285290">
    <property type="component" value="Unassembled WGS sequence"/>
</dbReference>
<dbReference type="EMBL" id="QSKC01000033">
    <property type="protein sequence ID" value="RHE29809.1"/>
    <property type="molecule type" value="Genomic_DNA"/>
</dbReference>
<evidence type="ECO:0000313" key="1">
    <source>
        <dbReference type="EMBL" id="RHE29809.1"/>
    </source>
</evidence>
<dbReference type="GO" id="GO:0003677">
    <property type="term" value="F:DNA binding"/>
    <property type="evidence" value="ECO:0007669"/>
    <property type="project" value="InterPro"/>
</dbReference>
<dbReference type="RefSeq" id="WP_117998392.1">
    <property type="nucleotide sequence ID" value="NZ_QRWI01000027.1"/>
</dbReference>
<sequence>MGKAKKKRNMMREEIPCIVFLSSNENKDEELAEKKENRQFKYIYDYAKAHGLVPVRIARRGCMSQNVCNQMFERCLSLMYKGKARAVVVANMASISSSMCDAYKKIGLINENGFKIFSVDEGELKLNLIGFKEEQNIEEKR</sequence>
<dbReference type="AlphaFoldDB" id="A0A414IQ35"/>
<accession>A0A414IQ35</accession>
<comment type="caution">
    <text evidence="1">The sequence shown here is derived from an EMBL/GenBank/DDBJ whole genome shotgun (WGS) entry which is preliminary data.</text>
</comment>
<dbReference type="InterPro" id="IPR036162">
    <property type="entry name" value="Resolvase-like_N_sf"/>
</dbReference>
<name>A0A414IQ35_9FIRM</name>
<reference evidence="1 2" key="1">
    <citation type="submission" date="2018-08" db="EMBL/GenBank/DDBJ databases">
        <title>A genome reference for cultivated species of the human gut microbiota.</title>
        <authorList>
            <person name="Zou Y."/>
            <person name="Xue W."/>
            <person name="Luo G."/>
        </authorList>
    </citation>
    <scope>NUCLEOTIDE SEQUENCE [LARGE SCALE GENOMIC DNA]</scope>
    <source>
        <strain evidence="1 2">AM29-10</strain>
    </source>
</reference>